<dbReference type="EMBL" id="LAZR01019066">
    <property type="protein sequence ID" value="KKL93911.1"/>
    <property type="molecule type" value="Genomic_DNA"/>
</dbReference>
<sequence length="167" mass="17281">MPIQGTTLVRAFATLTADADADIIEAENVVIGGVTYTFDAASPLDTINTVPFVTAFAPNMAALVKVINVTGTVLTDYYTGQTKNQYCHAVLVSAGVVAIYSRVAGVSGNLVAITVGNSAIVLSDNNGALLKLGAGFIDTAIDNLQASAQINSEVAQFLAEMEINPNL</sequence>
<reference evidence="1" key="1">
    <citation type="journal article" date="2015" name="Nature">
        <title>Complex archaea that bridge the gap between prokaryotes and eukaryotes.</title>
        <authorList>
            <person name="Spang A."/>
            <person name="Saw J.H."/>
            <person name="Jorgensen S.L."/>
            <person name="Zaremba-Niedzwiedzka K."/>
            <person name="Martijn J."/>
            <person name="Lind A.E."/>
            <person name="van Eijk R."/>
            <person name="Schleper C."/>
            <person name="Guy L."/>
            <person name="Ettema T.J."/>
        </authorList>
    </citation>
    <scope>NUCLEOTIDE SEQUENCE</scope>
</reference>
<organism evidence="1">
    <name type="scientific">marine sediment metagenome</name>
    <dbReference type="NCBI Taxonomy" id="412755"/>
    <lineage>
        <taxon>unclassified sequences</taxon>
        <taxon>metagenomes</taxon>
        <taxon>ecological metagenomes</taxon>
    </lineage>
</organism>
<protein>
    <submittedName>
        <fullName evidence="1">Uncharacterized protein</fullName>
    </submittedName>
</protein>
<dbReference type="AlphaFoldDB" id="A0A0F9GTE6"/>
<gene>
    <name evidence="1" type="ORF">LCGC14_1869930</name>
</gene>
<name>A0A0F9GTE6_9ZZZZ</name>
<accession>A0A0F9GTE6</accession>
<proteinExistence type="predicted"/>
<comment type="caution">
    <text evidence="1">The sequence shown here is derived from an EMBL/GenBank/DDBJ whole genome shotgun (WGS) entry which is preliminary data.</text>
</comment>
<evidence type="ECO:0000313" key="1">
    <source>
        <dbReference type="EMBL" id="KKL93911.1"/>
    </source>
</evidence>